<reference evidence="2 3" key="1">
    <citation type="submission" date="2021-02" db="EMBL/GenBank/DDBJ databases">
        <title>Whole genome sequencing of Streptomyces actuosus VRA1.</title>
        <authorList>
            <person name="Sen G."/>
            <person name="Sen A."/>
        </authorList>
    </citation>
    <scope>NUCLEOTIDE SEQUENCE [LARGE SCALE GENOMIC DNA]</scope>
    <source>
        <strain evidence="2 3">VRA1</strain>
    </source>
</reference>
<evidence type="ECO:0000256" key="1">
    <source>
        <dbReference type="SAM" id="MobiDB-lite"/>
    </source>
</evidence>
<evidence type="ECO:0000313" key="3">
    <source>
        <dbReference type="Proteomes" id="UP000788262"/>
    </source>
</evidence>
<organism evidence="2 3">
    <name type="scientific">Streptomyces actuosus</name>
    <dbReference type="NCBI Taxonomy" id="1885"/>
    <lineage>
        <taxon>Bacteria</taxon>
        <taxon>Bacillati</taxon>
        <taxon>Actinomycetota</taxon>
        <taxon>Actinomycetes</taxon>
        <taxon>Kitasatosporales</taxon>
        <taxon>Streptomycetaceae</taxon>
        <taxon>Streptomyces</taxon>
    </lineage>
</organism>
<comment type="caution">
    <text evidence="2">The sequence shown here is derived from an EMBL/GenBank/DDBJ whole genome shotgun (WGS) entry which is preliminary data.</text>
</comment>
<sequence>MITGATMWDGPVEPADGPPATARDLAQHIAAVSFDGETGRVGLQP</sequence>
<evidence type="ECO:0000313" key="2">
    <source>
        <dbReference type="EMBL" id="MBN0046857.1"/>
    </source>
</evidence>
<dbReference type="RefSeq" id="WP_205385001.1">
    <property type="nucleotide sequence ID" value="NZ_JAFFZS010000019.1"/>
</dbReference>
<feature type="region of interest" description="Disordered" evidence="1">
    <location>
        <begin position="1"/>
        <end position="20"/>
    </location>
</feature>
<dbReference type="Proteomes" id="UP000788262">
    <property type="component" value="Unassembled WGS sequence"/>
</dbReference>
<name>A0ABS2VUQ4_STRAS</name>
<protein>
    <submittedName>
        <fullName evidence="2">Uncharacterized protein</fullName>
    </submittedName>
</protein>
<accession>A0ABS2VUQ4</accession>
<proteinExistence type="predicted"/>
<gene>
    <name evidence="2" type="ORF">JS756_22635</name>
</gene>
<keyword evidence="3" id="KW-1185">Reference proteome</keyword>
<dbReference type="EMBL" id="JAFFZS010000019">
    <property type="protein sequence ID" value="MBN0046857.1"/>
    <property type="molecule type" value="Genomic_DNA"/>
</dbReference>